<keyword evidence="1" id="KW-0812">Transmembrane</keyword>
<evidence type="ECO:0000259" key="2">
    <source>
        <dbReference type="Pfam" id="PF02517"/>
    </source>
</evidence>
<evidence type="ECO:0000256" key="1">
    <source>
        <dbReference type="SAM" id="Phobius"/>
    </source>
</evidence>
<gene>
    <name evidence="3" type="ORF">AY601_0586</name>
</gene>
<dbReference type="InterPro" id="IPR003675">
    <property type="entry name" value="Rce1/LyrA-like_dom"/>
</dbReference>
<dbReference type="EMBL" id="CP014504">
    <property type="protein sequence ID" value="AMP97539.1"/>
    <property type="molecule type" value="Genomic_DNA"/>
</dbReference>
<reference evidence="3 4" key="1">
    <citation type="submission" date="2016-03" db="EMBL/GenBank/DDBJ databases">
        <title>Complete genome sequence of Pedobacter cryoconitis PAMC 27485.</title>
        <authorList>
            <person name="Lee J."/>
            <person name="Kim O.-S."/>
        </authorList>
    </citation>
    <scope>NUCLEOTIDE SEQUENCE [LARGE SCALE GENOMIC DNA]</scope>
    <source>
        <strain evidence="3 4">PAMC 27485</strain>
    </source>
</reference>
<feature type="transmembrane region" description="Helical" evidence="1">
    <location>
        <begin position="89"/>
        <end position="108"/>
    </location>
</feature>
<keyword evidence="4" id="KW-1185">Reference proteome</keyword>
<feature type="transmembrane region" description="Helical" evidence="1">
    <location>
        <begin position="201"/>
        <end position="223"/>
    </location>
</feature>
<name>A0A127V8I8_9SPHI</name>
<feature type="transmembrane region" description="Helical" evidence="1">
    <location>
        <begin position="174"/>
        <end position="195"/>
    </location>
</feature>
<dbReference type="RefSeq" id="WP_068396175.1">
    <property type="nucleotide sequence ID" value="NZ_CP014504.1"/>
</dbReference>
<dbReference type="GO" id="GO:0004175">
    <property type="term" value="F:endopeptidase activity"/>
    <property type="evidence" value="ECO:0007669"/>
    <property type="project" value="UniProtKB-ARBA"/>
</dbReference>
<keyword evidence="3" id="KW-0378">Hydrolase</keyword>
<protein>
    <submittedName>
        <fullName evidence="3">CAAX protease</fullName>
    </submittedName>
</protein>
<feature type="transmembrane region" description="Helical" evidence="1">
    <location>
        <begin position="230"/>
        <end position="251"/>
    </location>
</feature>
<feature type="transmembrane region" description="Helical" evidence="1">
    <location>
        <begin position="136"/>
        <end position="153"/>
    </location>
</feature>
<feature type="domain" description="CAAX prenyl protease 2/Lysostaphin resistance protein A-like" evidence="2">
    <location>
        <begin position="137"/>
        <end position="242"/>
    </location>
</feature>
<dbReference type="PATRIC" id="fig|188932.3.peg.601"/>
<evidence type="ECO:0000313" key="3">
    <source>
        <dbReference type="EMBL" id="AMP97539.1"/>
    </source>
</evidence>
<dbReference type="AlphaFoldDB" id="A0A127V8I8"/>
<dbReference type="KEGG" id="pcm:AY601_0586"/>
<feature type="transmembrane region" description="Helical" evidence="1">
    <location>
        <begin position="20"/>
        <end position="41"/>
    </location>
</feature>
<organism evidence="3 4">
    <name type="scientific">Pedobacter cryoconitis</name>
    <dbReference type="NCBI Taxonomy" id="188932"/>
    <lineage>
        <taxon>Bacteria</taxon>
        <taxon>Pseudomonadati</taxon>
        <taxon>Bacteroidota</taxon>
        <taxon>Sphingobacteriia</taxon>
        <taxon>Sphingobacteriales</taxon>
        <taxon>Sphingobacteriaceae</taxon>
        <taxon>Pedobacter</taxon>
    </lineage>
</organism>
<keyword evidence="1" id="KW-0472">Membrane</keyword>
<dbReference type="GO" id="GO:0080120">
    <property type="term" value="P:CAAX-box protein maturation"/>
    <property type="evidence" value="ECO:0007669"/>
    <property type="project" value="UniProtKB-ARBA"/>
</dbReference>
<evidence type="ECO:0000313" key="4">
    <source>
        <dbReference type="Proteomes" id="UP000071561"/>
    </source>
</evidence>
<dbReference type="OrthoDB" id="9782250at2"/>
<accession>A0A127V8I8</accession>
<dbReference type="Pfam" id="PF02517">
    <property type="entry name" value="Rce1-like"/>
    <property type="match status" value="1"/>
</dbReference>
<keyword evidence="3" id="KW-0645">Protease</keyword>
<dbReference type="Proteomes" id="UP000071561">
    <property type="component" value="Chromosome"/>
</dbReference>
<keyword evidence="1" id="KW-1133">Transmembrane helix</keyword>
<dbReference type="GO" id="GO:0006508">
    <property type="term" value="P:proteolysis"/>
    <property type="evidence" value="ECO:0007669"/>
    <property type="project" value="UniProtKB-KW"/>
</dbReference>
<proteinExistence type="predicted"/>
<feature type="transmembrane region" description="Helical" evidence="1">
    <location>
        <begin position="47"/>
        <end position="68"/>
    </location>
</feature>
<sequence>MRIIENNTELRPFWAKIFNFDWKFGSFLILIICIPRFLLVLDANASGNYSLIGAVMIVSAIAPFIFLSKSGRRKIGIIGTRKYKWILKSLIFGAAASLLLYYLGHILYGISYENWFAYIAKSYKIPKEICGTQKSILFIIMAVTGMTFSPIGEELFFRGIVHSSFAKSLGEKRALLIDGLAFSITHISHFGLVFLNNHFKLYVVPTILWVLSMFLLSLLFYYCKKKTDSLLGPVICHGAFNLGMIYSIFYLL</sequence>